<comment type="caution">
    <text evidence="1">The sequence shown here is derived from an EMBL/GenBank/DDBJ whole genome shotgun (WGS) entry which is preliminary data.</text>
</comment>
<accession>A0ABQ2UP74</accession>
<sequence>MPALGPEVVLLGFQLDVLREDRGQDLESLGHDFLADTVTGDHCEANAARHVWTLLPVPVIDT</sequence>
<protein>
    <submittedName>
        <fullName evidence="1">Uncharacterized protein</fullName>
    </submittedName>
</protein>
<evidence type="ECO:0000313" key="2">
    <source>
        <dbReference type="Proteomes" id="UP000654471"/>
    </source>
</evidence>
<proteinExistence type="predicted"/>
<gene>
    <name evidence="1" type="ORF">GCM10010211_05600</name>
</gene>
<organism evidence="1 2">
    <name type="scientific">Streptomyces albospinus</name>
    <dbReference type="NCBI Taxonomy" id="285515"/>
    <lineage>
        <taxon>Bacteria</taxon>
        <taxon>Bacillati</taxon>
        <taxon>Actinomycetota</taxon>
        <taxon>Actinomycetes</taxon>
        <taxon>Kitasatosporales</taxon>
        <taxon>Streptomycetaceae</taxon>
        <taxon>Streptomyces</taxon>
    </lineage>
</organism>
<dbReference type="Proteomes" id="UP000654471">
    <property type="component" value="Unassembled WGS sequence"/>
</dbReference>
<name>A0ABQ2UP74_9ACTN</name>
<keyword evidence="2" id="KW-1185">Reference proteome</keyword>
<dbReference type="EMBL" id="BMRP01000001">
    <property type="protein sequence ID" value="GGU44827.1"/>
    <property type="molecule type" value="Genomic_DNA"/>
</dbReference>
<evidence type="ECO:0000313" key="1">
    <source>
        <dbReference type="EMBL" id="GGU44827.1"/>
    </source>
</evidence>
<reference evidence="2" key="1">
    <citation type="journal article" date="2019" name="Int. J. Syst. Evol. Microbiol.">
        <title>The Global Catalogue of Microorganisms (GCM) 10K type strain sequencing project: providing services to taxonomists for standard genome sequencing and annotation.</title>
        <authorList>
            <consortium name="The Broad Institute Genomics Platform"/>
            <consortium name="The Broad Institute Genome Sequencing Center for Infectious Disease"/>
            <person name="Wu L."/>
            <person name="Ma J."/>
        </authorList>
    </citation>
    <scope>NUCLEOTIDE SEQUENCE [LARGE SCALE GENOMIC DNA]</scope>
    <source>
        <strain evidence="2">JCM 3399</strain>
    </source>
</reference>